<dbReference type="Gene3D" id="1.10.10.60">
    <property type="entry name" value="Homeodomain-like"/>
    <property type="match status" value="2"/>
</dbReference>
<dbReference type="PRINTS" id="PR00032">
    <property type="entry name" value="HTHARAC"/>
</dbReference>
<dbReference type="EMBL" id="VDCQ01000007">
    <property type="protein sequence ID" value="TNJ66961.1"/>
    <property type="molecule type" value="Genomic_DNA"/>
</dbReference>
<evidence type="ECO:0000259" key="10">
    <source>
        <dbReference type="PROSITE" id="PS50110"/>
    </source>
</evidence>
<evidence type="ECO:0000256" key="7">
    <source>
        <dbReference type="ARBA" id="ARBA00023163"/>
    </source>
</evidence>
<dbReference type="CDD" id="cd17536">
    <property type="entry name" value="REC_YesN-like"/>
    <property type="match status" value="1"/>
</dbReference>
<keyword evidence="6" id="KW-0238">DNA-binding</keyword>
<dbReference type="PROSITE" id="PS01124">
    <property type="entry name" value="HTH_ARAC_FAMILY_2"/>
    <property type="match status" value="1"/>
</dbReference>
<dbReference type="InterPro" id="IPR018060">
    <property type="entry name" value="HTH_AraC"/>
</dbReference>
<dbReference type="AlphaFoldDB" id="A0A5C4TD80"/>
<keyword evidence="3 8" id="KW-0597">Phosphoprotein</keyword>
<dbReference type="Gene3D" id="3.40.50.2300">
    <property type="match status" value="1"/>
</dbReference>
<evidence type="ECO:0000256" key="6">
    <source>
        <dbReference type="ARBA" id="ARBA00023125"/>
    </source>
</evidence>
<evidence type="ECO:0000256" key="3">
    <source>
        <dbReference type="ARBA" id="ARBA00022553"/>
    </source>
</evidence>
<dbReference type="SMART" id="SM00342">
    <property type="entry name" value="HTH_ARAC"/>
    <property type="match status" value="1"/>
</dbReference>
<dbReference type="GO" id="GO:0005737">
    <property type="term" value="C:cytoplasm"/>
    <property type="evidence" value="ECO:0007669"/>
    <property type="project" value="UniProtKB-SubCell"/>
</dbReference>
<dbReference type="InterPro" id="IPR051552">
    <property type="entry name" value="HptR"/>
</dbReference>
<evidence type="ECO:0000256" key="2">
    <source>
        <dbReference type="ARBA" id="ARBA00022490"/>
    </source>
</evidence>
<evidence type="ECO:0000313" key="11">
    <source>
        <dbReference type="EMBL" id="TNJ66961.1"/>
    </source>
</evidence>
<protein>
    <submittedName>
        <fullName evidence="11">Response regulator</fullName>
    </submittedName>
</protein>
<proteinExistence type="predicted"/>
<dbReference type="InterPro" id="IPR020449">
    <property type="entry name" value="Tscrpt_reg_AraC-type_HTH"/>
</dbReference>
<dbReference type="SUPFAM" id="SSF46689">
    <property type="entry name" value="Homeodomain-like"/>
    <property type="match status" value="2"/>
</dbReference>
<feature type="domain" description="Response regulatory" evidence="10">
    <location>
        <begin position="2"/>
        <end position="123"/>
    </location>
</feature>
<gene>
    <name evidence="11" type="ORF">FE784_07095</name>
</gene>
<evidence type="ECO:0000259" key="9">
    <source>
        <dbReference type="PROSITE" id="PS01124"/>
    </source>
</evidence>
<reference evidence="11 12" key="1">
    <citation type="submission" date="2019-05" db="EMBL/GenBank/DDBJ databases">
        <title>We sequenced the genome of Paenibacillus hemerocallicola KCTC 33185 for further insight into its adaptation and study the phylogeny of Paenibacillus.</title>
        <authorList>
            <person name="Narsing Rao M.P."/>
        </authorList>
    </citation>
    <scope>NUCLEOTIDE SEQUENCE [LARGE SCALE GENOMIC DNA]</scope>
    <source>
        <strain evidence="11 12">KCTC 33185</strain>
    </source>
</reference>
<keyword evidence="12" id="KW-1185">Reference proteome</keyword>
<dbReference type="Proteomes" id="UP000307943">
    <property type="component" value="Unassembled WGS sequence"/>
</dbReference>
<dbReference type="InterPro" id="IPR011006">
    <property type="entry name" value="CheY-like_superfamily"/>
</dbReference>
<evidence type="ECO:0000256" key="4">
    <source>
        <dbReference type="ARBA" id="ARBA00023012"/>
    </source>
</evidence>
<dbReference type="SMART" id="SM00448">
    <property type="entry name" value="REC"/>
    <property type="match status" value="1"/>
</dbReference>
<accession>A0A5C4TD80</accession>
<sequence length="519" mass="60532">MKIMVVDDEPFFLEQLKQIIGAYAREEGVPIEVIDECYNGREALRRISETLPDAVISDIRMSAMDGIELARTIQERWPNLPVVIISGYPSFDYAREAMRSNVVDYLLKPIDSAALKNVLGKLLRKVENEKVDQLGKMMQLLIRSSKEPPAAAIRELSEAIPSFRAVIVKNLMSQSNPFLSGSPYDYEDTAFRSSLRHLLQTNEEAWRFSSDHNKYFIIIMKVRHDDPLRWQEILRHIQRFFRHSSRIAPSLVCSRLLRDWSLLSAHIPELIKYLYEHTVIGRSRLIFHPDWQEAIPDETFQSELNQIDEIRLTSLYQRRNWKDLKALIDEWINGWEARQAPAVKVEISLKHIVRLLTQQKLAQTGERLILDSRVEEIIDVVQSHEELTEAFWTILKKGFVMEEAQEKDRDELRLIFDRIESYINNHLGRPLTLNELADKFYVSVSTLCNLFRDYSGKSFVEYVTALRVERAQEFMRAYPKMLNKEIAELVGYPDQNYFSRVFKSVAGVSPTDYRASLSR</sequence>
<dbReference type="PANTHER" id="PTHR42713:SF3">
    <property type="entry name" value="TRANSCRIPTIONAL REGULATORY PROTEIN HPTR"/>
    <property type="match status" value="1"/>
</dbReference>
<dbReference type="PANTHER" id="PTHR42713">
    <property type="entry name" value="HISTIDINE KINASE-RELATED"/>
    <property type="match status" value="1"/>
</dbReference>
<dbReference type="SUPFAM" id="SSF52172">
    <property type="entry name" value="CheY-like"/>
    <property type="match status" value="1"/>
</dbReference>
<dbReference type="GO" id="GO:0000160">
    <property type="term" value="P:phosphorelay signal transduction system"/>
    <property type="evidence" value="ECO:0007669"/>
    <property type="project" value="UniProtKB-KW"/>
</dbReference>
<dbReference type="GO" id="GO:0043565">
    <property type="term" value="F:sequence-specific DNA binding"/>
    <property type="evidence" value="ECO:0007669"/>
    <property type="project" value="InterPro"/>
</dbReference>
<evidence type="ECO:0000256" key="5">
    <source>
        <dbReference type="ARBA" id="ARBA00023015"/>
    </source>
</evidence>
<dbReference type="GO" id="GO:0003700">
    <property type="term" value="F:DNA-binding transcription factor activity"/>
    <property type="evidence" value="ECO:0007669"/>
    <property type="project" value="InterPro"/>
</dbReference>
<organism evidence="11 12">
    <name type="scientific">Paenibacillus hemerocallicola</name>
    <dbReference type="NCBI Taxonomy" id="1172614"/>
    <lineage>
        <taxon>Bacteria</taxon>
        <taxon>Bacillati</taxon>
        <taxon>Bacillota</taxon>
        <taxon>Bacilli</taxon>
        <taxon>Bacillales</taxon>
        <taxon>Paenibacillaceae</taxon>
        <taxon>Paenibacillus</taxon>
    </lineage>
</organism>
<dbReference type="RefSeq" id="WP_139601446.1">
    <property type="nucleotide sequence ID" value="NZ_VDCQ01000007.1"/>
</dbReference>
<keyword evidence="7" id="KW-0804">Transcription</keyword>
<dbReference type="Pfam" id="PF00072">
    <property type="entry name" value="Response_reg"/>
    <property type="match status" value="1"/>
</dbReference>
<dbReference type="InterPro" id="IPR009057">
    <property type="entry name" value="Homeodomain-like_sf"/>
</dbReference>
<evidence type="ECO:0000256" key="1">
    <source>
        <dbReference type="ARBA" id="ARBA00004496"/>
    </source>
</evidence>
<keyword evidence="4" id="KW-0902">Two-component regulatory system</keyword>
<keyword evidence="2" id="KW-0963">Cytoplasm</keyword>
<evidence type="ECO:0000313" key="12">
    <source>
        <dbReference type="Proteomes" id="UP000307943"/>
    </source>
</evidence>
<dbReference type="Pfam" id="PF12833">
    <property type="entry name" value="HTH_18"/>
    <property type="match status" value="1"/>
</dbReference>
<comment type="caution">
    <text evidence="11">The sequence shown here is derived from an EMBL/GenBank/DDBJ whole genome shotgun (WGS) entry which is preliminary data.</text>
</comment>
<feature type="domain" description="HTH araC/xylS-type" evidence="9">
    <location>
        <begin position="417"/>
        <end position="516"/>
    </location>
</feature>
<dbReference type="PROSITE" id="PS50110">
    <property type="entry name" value="RESPONSE_REGULATORY"/>
    <property type="match status" value="1"/>
</dbReference>
<dbReference type="InterPro" id="IPR001789">
    <property type="entry name" value="Sig_transdc_resp-reg_receiver"/>
</dbReference>
<feature type="modified residue" description="4-aspartylphosphate" evidence="8">
    <location>
        <position position="58"/>
    </location>
</feature>
<evidence type="ECO:0000256" key="8">
    <source>
        <dbReference type="PROSITE-ProRule" id="PRU00169"/>
    </source>
</evidence>
<dbReference type="OrthoDB" id="2676256at2"/>
<keyword evidence="5" id="KW-0805">Transcription regulation</keyword>
<comment type="subcellular location">
    <subcellularLocation>
        <location evidence="1">Cytoplasm</location>
    </subcellularLocation>
</comment>
<name>A0A5C4TD80_9BACL</name>